<proteinExistence type="predicted"/>
<dbReference type="AlphaFoldDB" id="A0AAV5G770"/>
<feature type="compositionally biased region" description="Basic and acidic residues" evidence="1">
    <location>
        <begin position="176"/>
        <end position="187"/>
    </location>
</feature>
<name>A0AAV5G770_9BASI</name>
<feature type="compositionally biased region" description="Low complexity" evidence="1">
    <location>
        <begin position="157"/>
        <end position="166"/>
    </location>
</feature>
<dbReference type="Proteomes" id="UP001342314">
    <property type="component" value="Unassembled WGS sequence"/>
</dbReference>
<keyword evidence="3" id="KW-1185">Reference proteome</keyword>
<accession>A0AAV5G770</accession>
<protein>
    <submittedName>
        <fullName evidence="2">Uncharacterized protein</fullName>
    </submittedName>
</protein>
<gene>
    <name evidence="2" type="ORF">Rhopal_001290-T1</name>
</gene>
<evidence type="ECO:0000313" key="2">
    <source>
        <dbReference type="EMBL" id="GJN88325.1"/>
    </source>
</evidence>
<evidence type="ECO:0000256" key="1">
    <source>
        <dbReference type="SAM" id="MobiDB-lite"/>
    </source>
</evidence>
<sequence length="324" mass="34814">MVADAASVLPPVGDVFASLSHFKIAVHAAALELGIDLCILHGNSEKALLHCRLFTGSTLVKLGEGTRCEFSIAADRFELDSDEVRVISRNLEHSCDATLRAKRREIAAEYTREKLKALQAEAGAIAPVPTIEDNHTSESRPSPGESTENEDDDDLSHQPSSSSQSAQKKRPFPPAKELKASAKKLLEPDFYADNSRSRDKRQPAPTPVRPNKRLKPSNEPTPPPPTAAFLPLPILTTPVAPLAPLDLSAFLHALFSLNSPSDDLNFLALVLNSHGIESVSDLALYLQLEVSSLGALVEEVQVRSGSEAAQGLAQLARELKSGTG</sequence>
<comment type="caution">
    <text evidence="2">The sequence shown here is derived from an EMBL/GenBank/DDBJ whole genome shotgun (WGS) entry which is preliminary data.</text>
</comment>
<evidence type="ECO:0000313" key="3">
    <source>
        <dbReference type="Proteomes" id="UP001342314"/>
    </source>
</evidence>
<organism evidence="2 3">
    <name type="scientific">Rhodotorula paludigena</name>
    <dbReference type="NCBI Taxonomy" id="86838"/>
    <lineage>
        <taxon>Eukaryota</taxon>
        <taxon>Fungi</taxon>
        <taxon>Dikarya</taxon>
        <taxon>Basidiomycota</taxon>
        <taxon>Pucciniomycotina</taxon>
        <taxon>Microbotryomycetes</taxon>
        <taxon>Sporidiobolales</taxon>
        <taxon>Sporidiobolaceae</taxon>
        <taxon>Rhodotorula</taxon>
    </lineage>
</organism>
<feature type="region of interest" description="Disordered" evidence="1">
    <location>
        <begin position="124"/>
        <end position="225"/>
    </location>
</feature>
<dbReference type="EMBL" id="BQKY01000003">
    <property type="protein sequence ID" value="GJN88325.1"/>
    <property type="molecule type" value="Genomic_DNA"/>
</dbReference>
<reference evidence="2 3" key="1">
    <citation type="submission" date="2021-12" db="EMBL/GenBank/DDBJ databases">
        <title>High titer production of polyol ester of fatty acids by Rhodotorula paludigena BS15 towards product separation-free biomass refinery.</title>
        <authorList>
            <person name="Mano J."/>
            <person name="Ono H."/>
            <person name="Tanaka T."/>
            <person name="Naito K."/>
            <person name="Sushida H."/>
            <person name="Ike M."/>
            <person name="Tokuyasu K."/>
            <person name="Kitaoka M."/>
        </authorList>
    </citation>
    <scope>NUCLEOTIDE SEQUENCE [LARGE SCALE GENOMIC DNA]</scope>
    <source>
        <strain evidence="2 3">BS15</strain>
    </source>
</reference>